<dbReference type="InterPro" id="IPR017850">
    <property type="entry name" value="Alkaline_phosphatase_core_sf"/>
</dbReference>
<dbReference type="Gene3D" id="3.40.720.10">
    <property type="entry name" value="Alkaline Phosphatase, subunit A"/>
    <property type="match status" value="1"/>
</dbReference>
<name>A0ABV6YMD2_UNCEI</name>
<proteinExistence type="predicted"/>
<keyword evidence="2" id="KW-1185">Reference proteome</keyword>
<gene>
    <name evidence="1" type="ORF">ACFL6M_07760</name>
</gene>
<evidence type="ECO:0000313" key="1">
    <source>
        <dbReference type="EMBL" id="MFC1573475.1"/>
    </source>
</evidence>
<dbReference type="Proteomes" id="UP001593833">
    <property type="component" value="Unassembled WGS sequence"/>
</dbReference>
<feature type="non-terminal residue" evidence="1">
    <location>
        <position position="1"/>
    </location>
</feature>
<protein>
    <submittedName>
        <fullName evidence="1">Uncharacterized protein</fullName>
    </submittedName>
</protein>
<sequence>LKEELIEKLTGLRDPKTGKVSILRVYDVDDVYHGPYRHNAPDLVIGYCRGFRASWNGAVGMANEDVFEDNTKSWSGDHCMDPLVVPGALFCNRKIDTEFPSLLDFAPTVLDLFGVPRPGYLNGISLFNAEEGATRTSLVDAYFPWGRPKALDRTASLTAPDKKDTAD</sequence>
<dbReference type="SUPFAM" id="SSF53649">
    <property type="entry name" value="Alkaline phosphatase-like"/>
    <property type="match status" value="1"/>
</dbReference>
<reference evidence="1 2" key="1">
    <citation type="submission" date="2024-09" db="EMBL/GenBank/DDBJ databases">
        <authorList>
            <person name="D'Angelo T."/>
        </authorList>
    </citation>
    <scope>NUCLEOTIDE SEQUENCE [LARGE SCALE GENOMIC DNA]</scope>
    <source>
        <strain evidence="1">SAG AM-320-E07</strain>
    </source>
</reference>
<dbReference type="EMBL" id="JBHPKH010000178">
    <property type="protein sequence ID" value="MFC1573475.1"/>
    <property type="molecule type" value="Genomic_DNA"/>
</dbReference>
<comment type="caution">
    <text evidence="1">The sequence shown here is derived from an EMBL/GenBank/DDBJ whole genome shotgun (WGS) entry which is preliminary data.</text>
</comment>
<organism evidence="1 2">
    <name type="scientific">Eiseniibacteriota bacterium</name>
    <dbReference type="NCBI Taxonomy" id="2212470"/>
    <lineage>
        <taxon>Bacteria</taxon>
        <taxon>Candidatus Eiseniibacteriota</taxon>
    </lineage>
</organism>
<accession>A0ABV6YMD2</accession>
<evidence type="ECO:0000313" key="2">
    <source>
        <dbReference type="Proteomes" id="UP001593833"/>
    </source>
</evidence>